<organism evidence="1 2">
    <name type="scientific">Marasmius tenuissimus</name>
    <dbReference type="NCBI Taxonomy" id="585030"/>
    <lineage>
        <taxon>Eukaryota</taxon>
        <taxon>Fungi</taxon>
        <taxon>Dikarya</taxon>
        <taxon>Basidiomycota</taxon>
        <taxon>Agaricomycotina</taxon>
        <taxon>Agaricomycetes</taxon>
        <taxon>Agaricomycetidae</taxon>
        <taxon>Agaricales</taxon>
        <taxon>Marasmiineae</taxon>
        <taxon>Marasmiaceae</taxon>
        <taxon>Marasmius</taxon>
    </lineage>
</organism>
<proteinExistence type="predicted"/>
<evidence type="ECO:0000313" key="2">
    <source>
        <dbReference type="Proteomes" id="UP001437256"/>
    </source>
</evidence>
<accession>A0ABR2ZHY6</accession>
<gene>
    <name evidence="1" type="ORF">AAF712_012251</name>
</gene>
<evidence type="ECO:0000313" key="1">
    <source>
        <dbReference type="EMBL" id="KAL0060955.1"/>
    </source>
</evidence>
<name>A0ABR2ZHY6_9AGAR</name>
<reference evidence="1 2" key="1">
    <citation type="submission" date="2024-05" db="EMBL/GenBank/DDBJ databases">
        <title>A draft genome resource for the thread blight pathogen Marasmius tenuissimus strain MS-2.</title>
        <authorList>
            <person name="Yulfo-Soto G.E."/>
            <person name="Baruah I.K."/>
            <person name="Amoako-Attah I."/>
            <person name="Bukari Y."/>
            <person name="Meinhardt L.W."/>
            <person name="Bailey B.A."/>
            <person name="Cohen S.P."/>
        </authorList>
    </citation>
    <scope>NUCLEOTIDE SEQUENCE [LARGE SCALE GENOMIC DNA]</scope>
    <source>
        <strain evidence="1 2">MS-2</strain>
    </source>
</reference>
<sequence length="96" mass="11045">MSDNQFGLTKRGKVKRVKGLVFPVPTNVFFGGGTRYALQDVKLVLDELGACKNGRERLIYVQSRRKIVVKEMTYYAKCKKQLAECEAFLESCRYEE</sequence>
<keyword evidence="2" id="KW-1185">Reference proteome</keyword>
<dbReference type="EMBL" id="JBBXMP010000155">
    <property type="protein sequence ID" value="KAL0060955.1"/>
    <property type="molecule type" value="Genomic_DNA"/>
</dbReference>
<protein>
    <submittedName>
        <fullName evidence="1">Uncharacterized protein</fullName>
    </submittedName>
</protein>
<dbReference type="Proteomes" id="UP001437256">
    <property type="component" value="Unassembled WGS sequence"/>
</dbReference>
<comment type="caution">
    <text evidence="1">The sequence shown here is derived from an EMBL/GenBank/DDBJ whole genome shotgun (WGS) entry which is preliminary data.</text>
</comment>